<accession>A0ABN3JM09</accession>
<gene>
    <name evidence="2" type="ORF">GCM10010405_13930</name>
</gene>
<feature type="region of interest" description="Disordered" evidence="1">
    <location>
        <begin position="1"/>
        <end position="36"/>
    </location>
</feature>
<dbReference type="Proteomes" id="UP001501638">
    <property type="component" value="Unassembled WGS sequence"/>
</dbReference>
<evidence type="ECO:0000256" key="1">
    <source>
        <dbReference type="SAM" id="MobiDB-lite"/>
    </source>
</evidence>
<organism evidence="2 3">
    <name type="scientific">Streptomyces macrosporus</name>
    <dbReference type="NCBI Taxonomy" id="44032"/>
    <lineage>
        <taxon>Bacteria</taxon>
        <taxon>Bacillati</taxon>
        <taxon>Actinomycetota</taxon>
        <taxon>Actinomycetes</taxon>
        <taxon>Kitasatosporales</taxon>
        <taxon>Streptomycetaceae</taxon>
        <taxon>Streptomyces</taxon>
    </lineage>
</organism>
<dbReference type="EMBL" id="BAAASZ010000011">
    <property type="protein sequence ID" value="GAA2432225.1"/>
    <property type="molecule type" value="Genomic_DNA"/>
</dbReference>
<evidence type="ECO:0000313" key="3">
    <source>
        <dbReference type="Proteomes" id="UP001501638"/>
    </source>
</evidence>
<name>A0ABN3JM09_9ACTN</name>
<comment type="caution">
    <text evidence="2">The sequence shown here is derived from an EMBL/GenBank/DDBJ whole genome shotgun (WGS) entry which is preliminary data.</text>
</comment>
<evidence type="ECO:0000313" key="2">
    <source>
        <dbReference type="EMBL" id="GAA2432225.1"/>
    </source>
</evidence>
<dbReference type="RefSeq" id="WP_344321212.1">
    <property type="nucleotide sequence ID" value="NZ_BAAASZ010000011.1"/>
</dbReference>
<reference evidence="2 3" key="1">
    <citation type="journal article" date="2019" name="Int. J. Syst. Evol. Microbiol.">
        <title>The Global Catalogue of Microorganisms (GCM) 10K type strain sequencing project: providing services to taxonomists for standard genome sequencing and annotation.</title>
        <authorList>
            <consortium name="The Broad Institute Genomics Platform"/>
            <consortium name="The Broad Institute Genome Sequencing Center for Infectious Disease"/>
            <person name="Wu L."/>
            <person name="Ma J."/>
        </authorList>
    </citation>
    <scope>NUCLEOTIDE SEQUENCE [LARGE SCALE GENOMIC DNA]</scope>
    <source>
        <strain evidence="2 3">JCM 6305</strain>
    </source>
</reference>
<proteinExistence type="predicted"/>
<keyword evidence="3" id="KW-1185">Reference proteome</keyword>
<sequence>MSGSTAGRVRDAIHQVNADGFDSPHPTYKSGRPRTFTPAEHREIRKVATSKPVEHGLPFPT</sequence>
<protein>
    <submittedName>
        <fullName evidence="2">Uncharacterized protein</fullName>
    </submittedName>
</protein>